<dbReference type="GO" id="GO:0016491">
    <property type="term" value="F:oxidoreductase activity"/>
    <property type="evidence" value="ECO:0007669"/>
    <property type="project" value="UniProtKB-KW"/>
</dbReference>
<dbReference type="PROSITE" id="PS51471">
    <property type="entry name" value="FE2OG_OXY"/>
    <property type="match status" value="1"/>
</dbReference>
<evidence type="ECO:0000256" key="1">
    <source>
        <dbReference type="ARBA" id="ARBA00008056"/>
    </source>
</evidence>
<keyword evidence="2" id="KW-0408">Iron</keyword>
<dbReference type="PRINTS" id="PR00682">
    <property type="entry name" value="IPNSYNTHASE"/>
</dbReference>
<dbReference type="Pfam" id="PF14226">
    <property type="entry name" value="DIOX_N"/>
    <property type="match status" value="1"/>
</dbReference>
<keyword evidence="5" id="KW-1185">Reference proteome</keyword>
<dbReference type="Gene3D" id="2.60.120.330">
    <property type="entry name" value="B-lactam Antibiotic, Isopenicillin N Synthase, Chain"/>
    <property type="match status" value="1"/>
</dbReference>
<reference evidence="4 5" key="1">
    <citation type="journal article" date="2018" name="New Phytol.">
        <title>Comparative genomics and transcriptomics depict ericoid mycorrhizal fungi as versatile saprotrophs and plant mutualists.</title>
        <authorList>
            <person name="Martino E."/>
            <person name="Morin E."/>
            <person name="Grelet G.A."/>
            <person name="Kuo A."/>
            <person name="Kohler A."/>
            <person name="Daghino S."/>
            <person name="Barry K.W."/>
            <person name="Cichocki N."/>
            <person name="Clum A."/>
            <person name="Dockter R.B."/>
            <person name="Hainaut M."/>
            <person name="Kuo R.C."/>
            <person name="LaButti K."/>
            <person name="Lindahl B.D."/>
            <person name="Lindquist E.A."/>
            <person name="Lipzen A."/>
            <person name="Khouja H.R."/>
            <person name="Magnuson J."/>
            <person name="Murat C."/>
            <person name="Ohm R.A."/>
            <person name="Singer S.W."/>
            <person name="Spatafora J.W."/>
            <person name="Wang M."/>
            <person name="Veneault-Fourrey C."/>
            <person name="Henrissat B."/>
            <person name="Grigoriev I.V."/>
            <person name="Martin F.M."/>
            <person name="Perotto S."/>
        </authorList>
    </citation>
    <scope>NUCLEOTIDE SEQUENCE [LARGE SCALE GENOMIC DNA]</scope>
    <source>
        <strain evidence="4 5">ATCC 22711</strain>
    </source>
</reference>
<comment type="similarity">
    <text evidence="1 2">Belongs to the iron/ascorbate-dependent oxidoreductase family.</text>
</comment>
<keyword evidence="2" id="KW-0479">Metal-binding</keyword>
<accession>A0A2T3AYE4</accession>
<organism evidence="4 5">
    <name type="scientific">Amorphotheca resinae ATCC 22711</name>
    <dbReference type="NCBI Taxonomy" id="857342"/>
    <lineage>
        <taxon>Eukaryota</taxon>
        <taxon>Fungi</taxon>
        <taxon>Dikarya</taxon>
        <taxon>Ascomycota</taxon>
        <taxon>Pezizomycotina</taxon>
        <taxon>Leotiomycetes</taxon>
        <taxon>Helotiales</taxon>
        <taxon>Amorphothecaceae</taxon>
        <taxon>Amorphotheca</taxon>
    </lineage>
</organism>
<gene>
    <name evidence="4" type="ORF">M430DRAFT_35834</name>
</gene>
<dbReference type="GO" id="GO:0046872">
    <property type="term" value="F:metal ion binding"/>
    <property type="evidence" value="ECO:0007669"/>
    <property type="project" value="UniProtKB-KW"/>
</dbReference>
<keyword evidence="2" id="KW-0560">Oxidoreductase</keyword>
<dbReference type="SUPFAM" id="SSF51197">
    <property type="entry name" value="Clavaminate synthase-like"/>
    <property type="match status" value="1"/>
</dbReference>
<dbReference type="GO" id="GO:0044283">
    <property type="term" value="P:small molecule biosynthetic process"/>
    <property type="evidence" value="ECO:0007669"/>
    <property type="project" value="UniProtKB-ARBA"/>
</dbReference>
<sequence>MTVSTSFNIPTVDISPYLASPTSVAAQEVVAQVRDACISTGFFQLIGHGIPRELQDEVFAGSRAFFDLPLAEKKALDKAGSVGASHRGYELIGNQGLQEGAQPDLKEGFYIGRDIPATDPRVLRHAFLMGPNRWPASLPSHIFREPMERYYERVYSLCLAVLDILAAGLAHGPDIFADFVANDPVAALRLLHYPPQTTDAPDQLGAGAHTDFGAITLLLQDTIGGLQVWDDAGARWVDVPPEPDAYVVNVGDMLQMWTGGKYKSSRHRVLNRSGTDRYSVPFFFDGNLECVLKPMDGSEASGEPLTVEGHMKERYASTYGRGKKVRE</sequence>
<dbReference type="InterPro" id="IPR050231">
    <property type="entry name" value="Iron_ascorbate_oxido_reductase"/>
</dbReference>
<dbReference type="InterPro" id="IPR044861">
    <property type="entry name" value="IPNS-like_FE2OG_OXY"/>
</dbReference>
<dbReference type="InterPro" id="IPR027443">
    <property type="entry name" value="IPNS-like_sf"/>
</dbReference>
<dbReference type="STRING" id="857342.A0A2T3AYE4"/>
<dbReference type="InterPro" id="IPR026992">
    <property type="entry name" value="DIOX_N"/>
</dbReference>
<protein>
    <recommendedName>
        <fullName evidence="3">Fe2OG dioxygenase domain-containing protein</fullName>
    </recommendedName>
</protein>
<dbReference type="OrthoDB" id="288590at2759"/>
<evidence type="ECO:0000256" key="2">
    <source>
        <dbReference type="RuleBase" id="RU003682"/>
    </source>
</evidence>
<evidence type="ECO:0000313" key="4">
    <source>
        <dbReference type="EMBL" id="PSS15042.1"/>
    </source>
</evidence>
<dbReference type="RefSeq" id="XP_024719641.1">
    <property type="nucleotide sequence ID" value="XM_024866823.1"/>
</dbReference>
<proteinExistence type="inferred from homology"/>
<dbReference type="InParanoid" id="A0A2T3AYE4"/>
<dbReference type="Pfam" id="PF03171">
    <property type="entry name" value="2OG-FeII_Oxy"/>
    <property type="match status" value="1"/>
</dbReference>
<dbReference type="AlphaFoldDB" id="A0A2T3AYE4"/>
<dbReference type="EMBL" id="KZ679013">
    <property type="protein sequence ID" value="PSS15042.1"/>
    <property type="molecule type" value="Genomic_DNA"/>
</dbReference>
<name>A0A2T3AYE4_AMORE</name>
<dbReference type="PANTHER" id="PTHR47990">
    <property type="entry name" value="2-OXOGLUTARATE (2OG) AND FE(II)-DEPENDENT OXYGENASE SUPERFAMILY PROTEIN-RELATED"/>
    <property type="match status" value="1"/>
</dbReference>
<dbReference type="InterPro" id="IPR005123">
    <property type="entry name" value="Oxoglu/Fe-dep_dioxygenase_dom"/>
</dbReference>
<dbReference type="GeneID" id="36574904"/>
<evidence type="ECO:0000313" key="5">
    <source>
        <dbReference type="Proteomes" id="UP000241818"/>
    </source>
</evidence>
<feature type="domain" description="Fe2OG dioxygenase" evidence="3">
    <location>
        <begin position="183"/>
        <end position="286"/>
    </location>
</feature>
<evidence type="ECO:0000259" key="3">
    <source>
        <dbReference type="PROSITE" id="PS51471"/>
    </source>
</evidence>
<dbReference type="Proteomes" id="UP000241818">
    <property type="component" value="Unassembled WGS sequence"/>
</dbReference>